<feature type="transmembrane region" description="Helical" evidence="6">
    <location>
        <begin position="236"/>
        <end position="258"/>
    </location>
</feature>
<name>A0A9W4X7F0_9PROT</name>
<keyword evidence="3 6" id="KW-0812">Transmembrane</keyword>
<dbReference type="AlphaFoldDB" id="A0A9W4X7F0"/>
<evidence type="ECO:0000313" key="10">
    <source>
        <dbReference type="Proteomes" id="UP001154259"/>
    </source>
</evidence>
<sequence>MQTYIRRLSIAPLSFVTLYRIFVFTIILLLCVLTAWGYGFHPLSLTYMILSVSFGTRVGLEGILLYVTPLLLTGAACLLAFRLWIVNNGAEGQFLLGSLMSTWVGLHCNFSGWLCIVLAGLAGIAGGVLWILVPTLAKIYAGVNEILTTLMLNFIATFIIIYCVTGPLAGSFTSSPIIPIHLPLLWGNVHIGILIALFCVFILAWVSTHTKWGYELRVCGASTQAAHYIGLSVNQYLFIIMLISGGLSGLAGMLEVVGTVHRLQPGISNGLGYLGIVVSILARNSFLSLIPSALLIAFILNTSIILQTQQLNNAITLIITGLLLLLIAIADELAHYQYIKIYPKQKEI</sequence>
<proteinExistence type="predicted"/>
<dbReference type="GO" id="GO:0005886">
    <property type="term" value="C:plasma membrane"/>
    <property type="evidence" value="ECO:0007669"/>
    <property type="project" value="UniProtKB-SubCell"/>
</dbReference>
<dbReference type="CDD" id="cd06580">
    <property type="entry name" value="TM_PBP1_transp_TpRbsC_like"/>
    <property type="match status" value="1"/>
</dbReference>
<organism evidence="7 9">
    <name type="scientific">Commensalibacter communis</name>
    <dbReference type="NCBI Taxonomy" id="2972786"/>
    <lineage>
        <taxon>Bacteria</taxon>
        <taxon>Pseudomonadati</taxon>
        <taxon>Pseudomonadota</taxon>
        <taxon>Alphaproteobacteria</taxon>
        <taxon>Acetobacterales</taxon>
        <taxon>Acetobacteraceae</taxon>
    </lineage>
</organism>
<keyword evidence="10" id="KW-1185">Reference proteome</keyword>
<evidence type="ECO:0000256" key="3">
    <source>
        <dbReference type="ARBA" id="ARBA00022692"/>
    </source>
</evidence>
<feature type="transmembrane region" description="Helical" evidence="6">
    <location>
        <begin position="106"/>
        <end position="132"/>
    </location>
</feature>
<protein>
    <submittedName>
        <fullName evidence="7">Permease component NupP (NupP) (PUBMED:21926227)</fullName>
    </submittedName>
</protein>
<comment type="subcellular location">
    <subcellularLocation>
        <location evidence="1">Cell membrane</location>
        <topology evidence="1">Multi-pass membrane protein</topology>
    </subcellularLocation>
</comment>
<dbReference type="PANTHER" id="PTHR47089:SF1">
    <property type="entry name" value="GUANOSINE ABC TRANSPORTER PERMEASE PROTEIN NUPP"/>
    <property type="match status" value="1"/>
</dbReference>
<feature type="transmembrane region" description="Helical" evidence="6">
    <location>
        <begin position="184"/>
        <end position="206"/>
    </location>
</feature>
<dbReference type="EMBL" id="CAMXCM010000008">
    <property type="protein sequence ID" value="CAI3955147.1"/>
    <property type="molecule type" value="Genomic_DNA"/>
</dbReference>
<evidence type="ECO:0000313" key="8">
    <source>
        <dbReference type="EMBL" id="CAI3957286.1"/>
    </source>
</evidence>
<accession>A0A9W4X7F0</accession>
<feature type="transmembrane region" description="Helical" evidence="6">
    <location>
        <begin position="311"/>
        <end position="330"/>
    </location>
</feature>
<dbReference type="EMBL" id="CAMXCS010000008">
    <property type="protein sequence ID" value="CAI3957286.1"/>
    <property type="molecule type" value="Genomic_DNA"/>
</dbReference>
<evidence type="ECO:0000313" key="7">
    <source>
        <dbReference type="EMBL" id="CAI3955147.1"/>
    </source>
</evidence>
<dbReference type="Pfam" id="PF02653">
    <property type="entry name" value="BPD_transp_2"/>
    <property type="match status" value="1"/>
</dbReference>
<dbReference type="Proteomes" id="UP001154255">
    <property type="component" value="Unassembled WGS sequence"/>
</dbReference>
<evidence type="ECO:0000256" key="2">
    <source>
        <dbReference type="ARBA" id="ARBA00022475"/>
    </source>
</evidence>
<dbReference type="GO" id="GO:0022857">
    <property type="term" value="F:transmembrane transporter activity"/>
    <property type="evidence" value="ECO:0007669"/>
    <property type="project" value="InterPro"/>
</dbReference>
<evidence type="ECO:0000256" key="4">
    <source>
        <dbReference type="ARBA" id="ARBA00022989"/>
    </source>
</evidence>
<dbReference type="Proteomes" id="UP001154259">
    <property type="component" value="Unassembled WGS sequence"/>
</dbReference>
<feature type="transmembrane region" description="Helical" evidence="6">
    <location>
        <begin position="21"/>
        <end position="43"/>
    </location>
</feature>
<keyword evidence="4 6" id="KW-1133">Transmembrane helix</keyword>
<keyword evidence="5 6" id="KW-0472">Membrane</keyword>
<comment type="caution">
    <text evidence="7">The sequence shown here is derived from an EMBL/GenBank/DDBJ whole genome shotgun (WGS) entry which is preliminary data.</text>
</comment>
<dbReference type="RefSeq" id="WP_271790496.1">
    <property type="nucleotide sequence ID" value="NZ_CAMXCM010000008.1"/>
</dbReference>
<evidence type="ECO:0000256" key="1">
    <source>
        <dbReference type="ARBA" id="ARBA00004651"/>
    </source>
</evidence>
<gene>
    <name evidence="8" type="ORF">R53529_LOCUS2075</name>
    <name evidence="7" type="ORF">R53530_LOCUS2072</name>
</gene>
<feature type="transmembrane region" description="Helical" evidence="6">
    <location>
        <begin position="152"/>
        <end position="172"/>
    </location>
</feature>
<evidence type="ECO:0000256" key="5">
    <source>
        <dbReference type="ARBA" id="ARBA00023136"/>
    </source>
</evidence>
<feature type="transmembrane region" description="Helical" evidence="6">
    <location>
        <begin position="63"/>
        <end position="85"/>
    </location>
</feature>
<reference evidence="7" key="1">
    <citation type="submission" date="2022-10" db="EMBL/GenBank/DDBJ databases">
        <authorList>
            <person name="Botero Cardona J."/>
        </authorList>
    </citation>
    <scope>NUCLEOTIDE SEQUENCE</scope>
    <source>
        <strain evidence="7">LMG 31819</strain>
        <strain evidence="8">R-53529</strain>
    </source>
</reference>
<evidence type="ECO:0000313" key="9">
    <source>
        <dbReference type="Proteomes" id="UP001154255"/>
    </source>
</evidence>
<keyword evidence="2" id="KW-1003">Cell membrane</keyword>
<dbReference type="PANTHER" id="PTHR47089">
    <property type="entry name" value="ABC TRANSPORTER, PERMEASE PROTEIN"/>
    <property type="match status" value="1"/>
</dbReference>
<evidence type="ECO:0000256" key="6">
    <source>
        <dbReference type="SAM" id="Phobius"/>
    </source>
</evidence>
<dbReference type="InterPro" id="IPR001851">
    <property type="entry name" value="ABC_transp_permease"/>
</dbReference>
<feature type="transmembrane region" description="Helical" evidence="6">
    <location>
        <begin position="270"/>
        <end position="299"/>
    </location>
</feature>